<dbReference type="Proteomes" id="UP000002038">
    <property type="component" value="Unassembled WGS sequence"/>
</dbReference>
<dbReference type="GeneID" id="42529129"/>
<proteinExistence type="predicted"/>
<gene>
    <name evidence="2" type="ORF">BDBG_17423</name>
</gene>
<accession>A0A179UUM3</accession>
<evidence type="ECO:0000313" key="3">
    <source>
        <dbReference type="Proteomes" id="UP000002038"/>
    </source>
</evidence>
<dbReference type="AlphaFoldDB" id="A0A179UUM3"/>
<evidence type="ECO:0000313" key="2">
    <source>
        <dbReference type="EMBL" id="OAT10858.1"/>
    </source>
</evidence>
<evidence type="ECO:0000256" key="1">
    <source>
        <dbReference type="SAM" id="MobiDB-lite"/>
    </source>
</evidence>
<organism evidence="2 3">
    <name type="scientific">Blastomyces gilchristii (strain SLH14081)</name>
    <name type="common">Blastomyces dermatitidis</name>
    <dbReference type="NCBI Taxonomy" id="559298"/>
    <lineage>
        <taxon>Eukaryota</taxon>
        <taxon>Fungi</taxon>
        <taxon>Dikarya</taxon>
        <taxon>Ascomycota</taxon>
        <taxon>Pezizomycotina</taxon>
        <taxon>Eurotiomycetes</taxon>
        <taxon>Eurotiomycetidae</taxon>
        <taxon>Onygenales</taxon>
        <taxon>Ajellomycetaceae</taxon>
        <taxon>Blastomyces</taxon>
    </lineage>
</organism>
<keyword evidence="3" id="KW-1185">Reference proteome</keyword>
<reference evidence="3" key="1">
    <citation type="journal article" date="2015" name="PLoS Genet.">
        <title>The dynamic genome and transcriptome of the human fungal pathogen Blastomyces and close relative Emmonsia.</title>
        <authorList>
            <person name="Munoz J.F."/>
            <person name="Gauthier G.M."/>
            <person name="Desjardins C.A."/>
            <person name="Gallo J.E."/>
            <person name="Holder J."/>
            <person name="Sullivan T.D."/>
            <person name="Marty A.J."/>
            <person name="Carmen J.C."/>
            <person name="Chen Z."/>
            <person name="Ding L."/>
            <person name="Gujja S."/>
            <person name="Magrini V."/>
            <person name="Misas E."/>
            <person name="Mitreva M."/>
            <person name="Priest M."/>
            <person name="Saif S."/>
            <person name="Whiston E.A."/>
            <person name="Young S."/>
            <person name="Zeng Q."/>
            <person name="Goldman W.E."/>
            <person name="Mardis E.R."/>
            <person name="Taylor J.W."/>
            <person name="McEwen J.G."/>
            <person name="Clay O.K."/>
            <person name="Klein B.S."/>
            <person name="Cuomo C.A."/>
        </authorList>
    </citation>
    <scope>NUCLEOTIDE SEQUENCE [LARGE SCALE GENOMIC DNA]</scope>
    <source>
        <strain evidence="3">SLH14081</strain>
    </source>
</reference>
<name>A0A179UUM3_BLAGS</name>
<dbReference type="KEGG" id="bgh:BDBG_17423"/>
<feature type="region of interest" description="Disordered" evidence="1">
    <location>
        <begin position="1"/>
        <end position="27"/>
    </location>
</feature>
<dbReference type="EMBL" id="GG657461">
    <property type="protein sequence ID" value="OAT10858.1"/>
    <property type="molecule type" value="Genomic_DNA"/>
</dbReference>
<sequence length="75" mass="7796">MAVGGAGEGPDMNEPTGRRDDTSLQGMVTTTTAVREVEEGEEDVAMRAVLPRLSDAAVSAFNLAFLIVTETAATP</sequence>
<dbReference type="VEuPathDB" id="FungiDB:BDBG_17423"/>
<dbReference type="RefSeq" id="XP_031579537.1">
    <property type="nucleotide sequence ID" value="XM_031725144.1"/>
</dbReference>
<protein>
    <submittedName>
        <fullName evidence="2">Uncharacterized protein</fullName>
    </submittedName>
</protein>